<evidence type="ECO:0000256" key="7">
    <source>
        <dbReference type="ARBA" id="ARBA00023180"/>
    </source>
</evidence>
<keyword evidence="7" id="KW-0325">Glycoprotein</keyword>
<dbReference type="SMART" id="SM00409">
    <property type="entry name" value="IG"/>
    <property type="match status" value="1"/>
</dbReference>
<keyword evidence="8" id="KW-0393">Immunoglobulin domain</keyword>
<evidence type="ECO:0000256" key="6">
    <source>
        <dbReference type="ARBA" id="ARBA00023157"/>
    </source>
</evidence>
<dbReference type="InParanoid" id="H2ZSD9"/>
<feature type="signal peptide" evidence="10">
    <location>
        <begin position="1"/>
        <end position="26"/>
    </location>
</feature>
<keyword evidence="5" id="KW-0472">Membrane</keyword>
<dbReference type="AlphaFoldDB" id="H2ZSD9"/>
<dbReference type="InterPro" id="IPR013783">
    <property type="entry name" value="Ig-like_fold"/>
</dbReference>
<dbReference type="FunFam" id="2.60.40.10:FF:000088">
    <property type="entry name" value="Butyrophilin subfamily 1 member A1"/>
    <property type="match status" value="1"/>
</dbReference>
<dbReference type="GO" id="GO:0042110">
    <property type="term" value="P:T cell activation"/>
    <property type="evidence" value="ECO:0007669"/>
    <property type="project" value="UniProtKB-ARBA"/>
</dbReference>
<evidence type="ECO:0000256" key="3">
    <source>
        <dbReference type="ARBA" id="ARBA00022729"/>
    </source>
</evidence>
<dbReference type="Proteomes" id="UP000008672">
    <property type="component" value="Unassembled WGS sequence"/>
</dbReference>
<dbReference type="GO" id="GO:0009897">
    <property type="term" value="C:external side of plasma membrane"/>
    <property type="evidence" value="ECO:0007669"/>
    <property type="project" value="TreeGrafter"/>
</dbReference>
<evidence type="ECO:0000259" key="11">
    <source>
        <dbReference type="PROSITE" id="PS50835"/>
    </source>
</evidence>
<reference evidence="12" key="3">
    <citation type="submission" date="2025-09" db="UniProtKB">
        <authorList>
            <consortium name="Ensembl"/>
        </authorList>
    </citation>
    <scope>IDENTIFICATION</scope>
</reference>
<evidence type="ECO:0000256" key="5">
    <source>
        <dbReference type="ARBA" id="ARBA00023136"/>
    </source>
</evidence>
<dbReference type="PANTHER" id="PTHR24100:SF130">
    <property type="entry name" value="BUTYROPHILIN-LIKE PROTEIN 9"/>
    <property type="match status" value="1"/>
</dbReference>
<keyword evidence="4" id="KW-1133">Transmembrane helix</keyword>
<keyword evidence="13" id="KW-1185">Reference proteome</keyword>
<dbReference type="InterPro" id="IPR050504">
    <property type="entry name" value="IgSF_BTN/MOG"/>
</dbReference>
<keyword evidence="6" id="KW-1015">Disulfide bond</keyword>
<dbReference type="InterPro" id="IPR003599">
    <property type="entry name" value="Ig_sub"/>
</dbReference>
<proteinExistence type="inferred from homology"/>
<evidence type="ECO:0000256" key="8">
    <source>
        <dbReference type="ARBA" id="ARBA00023319"/>
    </source>
</evidence>
<dbReference type="GO" id="GO:0005102">
    <property type="term" value="F:signaling receptor binding"/>
    <property type="evidence" value="ECO:0007669"/>
    <property type="project" value="TreeGrafter"/>
</dbReference>
<evidence type="ECO:0000313" key="13">
    <source>
        <dbReference type="Proteomes" id="UP000008672"/>
    </source>
</evidence>
<protein>
    <recommendedName>
        <fullName evidence="11">Ig-like domain-containing protein</fullName>
    </recommendedName>
</protein>
<comment type="similarity">
    <text evidence="9">Belongs to the SKINT family.</text>
</comment>
<comment type="subcellular location">
    <subcellularLocation>
        <location evidence="1">Membrane</location>
    </subcellularLocation>
</comment>
<accession>H2ZSD9</accession>
<dbReference type="Ensembl" id="ENSLACT00000000312.1">
    <property type="protein sequence ID" value="ENSLACP00000000310.1"/>
    <property type="gene ID" value="ENSLACG00000000279.1"/>
</dbReference>
<dbReference type="eggNOG" id="ENOG502QSRZ">
    <property type="taxonomic scope" value="Eukaryota"/>
</dbReference>
<dbReference type="GeneTree" id="ENSGT01120000271914"/>
<evidence type="ECO:0000256" key="10">
    <source>
        <dbReference type="SAM" id="SignalP"/>
    </source>
</evidence>
<dbReference type="GO" id="GO:0050852">
    <property type="term" value="P:T cell receptor signaling pathway"/>
    <property type="evidence" value="ECO:0007669"/>
    <property type="project" value="TreeGrafter"/>
</dbReference>
<feature type="domain" description="Ig-like" evidence="11">
    <location>
        <begin position="162"/>
        <end position="236"/>
    </location>
</feature>
<dbReference type="Pfam" id="PF07686">
    <property type="entry name" value="V-set"/>
    <property type="match status" value="1"/>
</dbReference>
<reference evidence="12" key="2">
    <citation type="submission" date="2025-08" db="UniProtKB">
        <authorList>
            <consortium name="Ensembl"/>
        </authorList>
    </citation>
    <scope>IDENTIFICATION</scope>
</reference>
<evidence type="ECO:0000256" key="9">
    <source>
        <dbReference type="ARBA" id="ARBA00038221"/>
    </source>
</evidence>
<dbReference type="SMART" id="SM00406">
    <property type="entry name" value="IGv"/>
    <property type="match status" value="1"/>
</dbReference>
<dbReference type="SUPFAM" id="SSF48726">
    <property type="entry name" value="Immunoglobulin"/>
    <property type="match status" value="2"/>
</dbReference>
<evidence type="ECO:0000256" key="4">
    <source>
        <dbReference type="ARBA" id="ARBA00022989"/>
    </source>
</evidence>
<dbReference type="Gene3D" id="2.60.40.10">
    <property type="entry name" value="Immunoglobulins"/>
    <property type="match status" value="2"/>
</dbReference>
<dbReference type="GO" id="GO:1903037">
    <property type="term" value="P:regulation of leukocyte cell-cell adhesion"/>
    <property type="evidence" value="ECO:0007669"/>
    <property type="project" value="UniProtKB-ARBA"/>
</dbReference>
<dbReference type="InterPro" id="IPR053896">
    <property type="entry name" value="BTN3A2-like_Ig-C"/>
</dbReference>
<keyword evidence="3 10" id="KW-0732">Signal</keyword>
<dbReference type="Pfam" id="PF22705">
    <property type="entry name" value="C2-set_3"/>
    <property type="match status" value="1"/>
</dbReference>
<feature type="domain" description="Ig-like" evidence="11">
    <location>
        <begin position="43"/>
        <end position="153"/>
    </location>
</feature>
<dbReference type="InterPro" id="IPR036179">
    <property type="entry name" value="Ig-like_dom_sf"/>
</dbReference>
<name>H2ZSD9_LATCH</name>
<keyword evidence="2" id="KW-0812">Transmembrane</keyword>
<dbReference type="EMBL" id="AFYH01245379">
    <property type="status" value="NOT_ANNOTATED_CDS"/>
    <property type="molecule type" value="Genomic_DNA"/>
</dbReference>
<evidence type="ECO:0000256" key="1">
    <source>
        <dbReference type="ARBA" id="ARBA00004370"/>
    </source>
</evidence>
<dbReference type="GO" id="GO:0001817">
    <property type="term" value="P:regulation of cytokine production"/>
    <property type="evidence" value="ECO:0007669"/>
    <property type="project" value="TreeGrafter"/>
</dbReference>
<organism evidence="12 13">
    <name type="scientific">Latimeria chalumnae</name>
    <name type="common">Coelacanth</name>
    <dbReference type="NCBI Taxonomy" id="7897"/>
    <lineage>
        <taxon>Eukaryota</taxon>
        <taxon>Metazoa</taxon>
        <taxon>Chordata</taxon>
        <taxon>Craniata</taxon>
        <taxon>Vertebrata</taxon>
        <taxon>Euteleostomi</taxon>
        <taxon>Coelacanthiformes</taxon>
        <taxon>Coelacanthidae</taxon>
        <taxon>Latimeria</taxon>
    </lineage>
</organism>
<feature type="chain" id="PRO_5003579527" description="Ig-like domain-containing protein" evidence="10">
    <location>
        <begin position="27"/>
        <end position="261"/>
    </location>
</feature>
<dbReference type="HOGENOM" id="CLU_013137_8_4_1"/>
<sequence length="261" mass="29507">LDMASTLSLWSFRIAFLLLQVHSSFSEKFNLRCSGHPIIAFFGKDVILPCRIASGTPPRNMEVRWIKSNLENDIPLQTYQSGKVQPENTAEEYQNRTELFTEQLSAGNVSLKLKNVQVSDTGKYTCLVKSDDWFEEIITDFNSVGVGTTPLISMSGYTDGGIRLQCTSEGWYPRPDVTWAENDNSLTANSIMIVPVQNGLYKVETYVVKQSAEKQISCIVRNNLINEEWRSNIKISDDFFPKSNPWMVAFWITLVLVSAVL</sequence>
<evidence type="ECO:0000313" key="12">
    <source>
        <dbReference type="Ensembl" id="ENSLACP00000000310.1"/>
    </source>
</evidence>
<dbReference type="PROSITE" id="PS50835">
    <property type="entry name" value="IG_LIKE"/>
    <property type="match status" value="2"/>
</dbReference>
<dbReference type="GO" id="GO:0050863">
    <property type="term" value="P:regulation of T cell activation"/>
    <property type="evidence" value="ECO:0007669"/>
    <property type="project" value="UniProtKB-ARBA"/>
</dbReference>
<evidence type="ECO:0000256" key="2">
    <source>
        <dbReference type="ARBA" id="ARBA00022692"/>
    </source>
</evidence>
<dbReference type="InterPro" id="IPR013106">
    <property type="entry name" value="Ig_V-set"/>
</dbReference>
<dbReference type="FunFam" id="2.60.40.10:FF:000142">
    <property type="entry name" value="V-set domain-containing T-cell activation inhibitor 1"/>
    <property type="match status" value="1"/>
</dbReference>
<reference evidence="13" key="1">
    <citation type="submission" date="2011-08" db="EMBL/GenBank/DDBJ databases">
        <title>The draft genome of Latimeria chalumnae.</title>
        <authorList>
            <person name="Di Palma F."/>
            <person name="Alfoldi J."/>
            <person name="Johnson J."/>
            <person name="Berlin A."/>
            <person name="Gnerre S."/>
            <person name="Jaffe D."/>
            <person name="MacCallum I."/>
            <person name="Young S."/>
            <person name="Walker B.J."/>
            <person name="Lander E."/>
            <person name="Lindblad-Toh K."/>
        </authorList>
    </citation>
    <scope>NUCLEOTIDE SEQUENCE [LARGE SCALE GENOMIC DNA]</scope>
    <source>
        <strain evidence="13">Wild caught</strain>
    </source>
</reference>
<dbReference type="EMBL" id="AFYH01245380">
    <property type="status" value="NOT_ANNOTATED_CDS"/>
    <property type="molecule type" value="Genomic_DNA"/>
</dbReference>
<dbReference type="PANTHER" id="PTHR24100">
    <property type="entry name" value="BUTYROPHILIN"/>
    <property type="match status" value="1"/>
</dbReference>
<dbReference type="OMA" id="WMVAFWI"/>
<dbReference type="InterPro" id="IPR007110">
    <property type="entry name" value="Ig-like_dom"/>
</dbReference>